<dbReference type="InterPro" id="IPR013525">
    <property type="entry name" value="ABC2_TM"/>
</dbReference>
<keyword evidence="4 12" id="KW-0812">Transmembrane</keyword>
<evidence type="ECO:0000259" key="13">
    <source>
        <dbReference type="PROSITE" id="PS50893"/>
    </source>
</evidence>
<keyword evidence="3" id="KW-0813">Transport</keyword>
<evidence type="ECO:0000256" key="10">
    <source>
        <dbReference type="SAM" id="Coils"/>
    </source>
</evidence>
<dbReference type="FunFam" id="3.40.50.300:FF:000054">
    <property type="entry name" value="ABC multidrug transporter atrF"/>
    <property type="match status" value="1"/>
</dbReference>
<feature type="transmembrane region" description="Helical" evidence="12">
    <location>
        <begin position="559"/>
        <end position="581"/>
    </location>
</feature>
<feature type="compositionally biased region" description="Basic and acidic residues" evidence="11">
    <location>
        <begin position="10"/>
        <end position="20"/>
    </location>
</feature>
<evidence type="ECO:0000256" key="11">
    <source>
        <dbReference type="SAM" id="MobiDB-lite"/>
    </source>
</evidence>
<comment type="caution">
    <text evidence="14">The sequence shown here is derived from an EMBL/GenBank/DDBJ whole genome shotgun (WGS) entry which is preliminary data.</text>
</comment>
<dbReference type="Gene3D" id="3.40.50.300">
    <property type="entry name" value="P-loop containing nucleotide triphosphate hydrolases"/>
    <property type="match status" value="2"/>
</dbReference>
<keyword evidence="15" id="KW-1185">Reference proteome</keyword>
<gene>
    <name evidence="14" type="ORF">CANINC_005008</name>
</gene>
<name>A0A4T0WUN8_9ASCO</name>
<evidence type="ECO:0000256" key="8">
    <source>
        <dbReference type="ARBA" id="ARBA00022989"/>
    </source>
</evidence>
<dbReference type="InterPro" id="IPR034001">
    <property type="entry name" value="ABCG_PDR_1"/>
</dbReference>
<evidence type="ECO:0000256" key="2">
    <source>
        <dbReference type="ARBA" id="ARBA00006012"/>
    </source>
</evidence>
<sequence length="1542" mass="175307">MSETGATDPPIKDTVAKDTSDPNDIYANDSDSTINDINDINDSINQPQPGTTEYYSQLNRTISSSISRSLTSDDPNMNVMERLNELSRKMSQMTANDMETFQLDPKDFDLKKILQYITDFNNDNGSAKPRVDLMFKNLSVIGKNTSASVVPDVGDVFLKPIIMLKNLLTGHNKKKQTFDFSKLPKKKKVIKDVTGFCEPGTMTLVLGRPGAGCSTLLKVLAGEMKTYINLEGELYYNGLPYKDMFKFFKQVLVYNPELDVHLPYLTVGETLSFAVACKTPNVRVDNETRETYIENMRDLVEILFGLKHVEKTIVGNDFVRGVSGGERKRTSIAEAMVNDGVVTCYDNATRGLDASSALEFTKTLRTYTNVSQTTAIVTIYQAAEHIYQLFDYVTVLYIGRQIYFGPIDEACAYFEKLGYYRKPRQTSCEFLTEVTDPLARIVKPGFTNVPGTPDEFEEYWRNSPEYKALCDKIDSKNASFNKDESFDEFQSTRMIRKQKGTSKHSFYTLNYISQLKLCCKRRVQCIINNKIYTVVFISASVIQSLIIGSLAYNTPFTTLGAFTRGGVIFFACLYFSIMTLAETPNLFQDKPVLNKQYAYSMYHPSAELIAKQLVQLPVRFIAIVLFTIVMYFLSNMKREPGPFFQFMLITNMVVLAISGLFTLFSSFMPNLSYAMGLCGVIMIGLATYSSYMIQLNSMYWWFKWFAYANPILYAFEAMITMQFRNLRMPCYEENLIPFGPFYRNIDPAVNQVCGYIGANPSKILYNGANDINGDIYLKYAFTYTFGHCWRNFGFLFIFIFGYLIINAIAVELYNPIPSSADKLLFIKDAEVSDAIVEHFKQIAPADDEKHKLENSESEKNTTMIGQDLEKDASSNSNDVESNLTANAFKGLGSSDVFCWKNVDYVVPYADTEKKLLDSVQGYVLPGTITALMGESGAGKTTLLNVLSKRTEVGVVTGDMFVNGKPVDASFERRTGYVQQQDLHIAELTVKESLLFSARLRRPASVPDEEKVEYVETIMKILHMEDYADSVAGVPGFGLNVEQRKKLSIATELVAKPSLLLFLDEPTSGLDSQSSWAIVQVLKELAKAGQAILCTIHQPSAVLFEQFDRLLLLRRGGQTVYFGDIGENSRTLIDYFERQGADKCGEDENPAEYMLEVIGAGATAAVHVDWHQKWLESDEMKQVNNKIDQLIEEGNQINTEVDEELKKTFATSYWYQFLQVNKRTSTQLYRSLPYILPKFYLNVIGGLITGFSFWNVKHTIVGMQNVMFASFLTFVISAPIMNQIQTYALASRELFEVRESKSNTFHWSCLLISQYINEIPYCIVFSTFYFISWYFPVQLNNSPERCGFWWFNFSFFWQLYYPSLALAILYPSPDLPSANVIMGLIFSFIVAFCGVFQPPNLMPGFWKFMWRVSPLTYFVGNLMSVSLHGRKVICAEDEYNYLDPPQGQTCGEYLFAYFLYAPGYVNNPDATSNCEICKLSVGDEYLETIGIKYSQRWRNVGFFCVYICFNIFAMVSLYWIFRVKRINPFAPIIKFIKSHKLKK</sequence>
<dbReference type="Pfam" id="PF06422">
    <property type="entry name" value="PDR_CDR"/>
    <property type="match status" value="1"/>
</dbReference>
<evidence type="ECO:0000256" key="3">
    <source>
        <dbReference type="ARBA" id="ARBA00022448"/>
    </source>
</evidence>
<dbReference type="InterPro" id="IPR003593">
    <property type="entry name" value="AAA+_ATPase"/>
</dbReference>
<feature type="transmembrane region" description="Helical" evidence="12">
    <location>
        <begin position="1267"/>
        <end position="1289"/>
    </location>
</feature>
<dbReference type="OrthoDB" id="3994071at2759"/>
<dbReference type="InterPro" id="IPR003439">
    <property type="entry name" value="ABC_transporter-like_ATP-bd"/>
</dbReference>
<protein>
    <recommendedName>
        <fullName evidence="13">ABC transporter domain-containing protein</fullName>
    </recommendedName>
</protein>
<accession>A0A4T0WUN8</accession>
<proteinExistence type="inferred from homology"/>
<feature type="coiled-coil region" evidence="10">
    <location>
        <begin position="1179"/>
        <end position="1206"/>
    </location>
</feature>
<dbReference type="Pfam" id="PF00005">
    <property type="entry name" value="ABC_tran"/>
    <property type="match status" value="2"/>
</dbReference>
<feature type="region of interest" description="Disordered" evidence="11">
    <location>
        <begin position="1"/>
        <end position="32"/>
    </location>
</feature>
<dbReference type="GO" id="GO:0016020">
    <property type="term" value="C:membrane"/>
    <property type="evidence" value="ECO:0007669"/>
    <property type="project" value="UniProtKB-SubCell"/>
</dbReference>
<keyword evidence="8 12" id="KW-1133">Transmembrane helix</keyword>
<dbReference type="InterPro" id="IPR034003">
    <property type="entry name" value="ABCG_PDR_2"/>
</dbReference>
<comment type="similarity">
    <text evidence="2">Belongs to the ABC transporter superfamily. ABCG family. PDR (TC 3.A.1.205) subfamily.</text>
</comment>
<dbReference type="Pfam" id="PF01061">
    <property type="entry name" value="ABC2_membrane"/>
    <property type="match status" value="2"/>
</dbReference>
<keyword evidence="10" id="KW-0175">Coiled coil</keyword>
<reference evidence="14 15" key="1">
    <citation type="journal article" date="2019" name="Front. Genet.">
        <title>Whole-Genome Sequencing of the Opportunistic Yeast Pathogen Candida inconspicua Uncovers Its Hybrid Origin.</title>
        <authorList>
            <person name="Mixao V."/>
            <person name="Hansen A.P."/>
            <person name="Saus E."/>
            <person name="Boekhout T."/>
            <person name="Lass-Florl C."/>
            <person name="Gabaldon T."/>
        </authorList>
    </citation>
    <scope>NUCLEOTIDE SEQUENCE [LARGE SCALE GENOMIC DNA]</scope>
    <source>
        <strain evidence="14 15">CBS 180</strain>
    </source>
</reference>
<keyword evidence="5" id="KW-0677">Repeat</keyword>
<dbReference type="EMBL" id="SELW01000681">
    <property type="protein sequence ID" value="TID13152.1"/>
    <property type="molecule type" value="Genomic_DNA"/>
</dbReference>
<feature type="transmembrane region" description="Helical" evidence="12">
    <location>
        <begin position="1376"/>
        <end position="1396"/>
    </location>
</feature>
<feature type="domain" description="ABC transporter" evidence="13">
    <location>
        <begin position="175"/>
        <end position="423"/>
    </location>
</feature>
<dbReference type="GO" id="GO:0005524">
    <property type="term" value="F:ATP binding"/>
    <property type="evidence" value="ECO:0007669"/>
    <property type="project" value="UniProtKB-KW"/>
</dbReference>
<keyword evidence="6" id="KW-0547">Nucleotide-binding</keyword>
<dbReference type="CDD" id="cd03232">
    <property type="entry name" value="ABCG_PDR_domain2"/>
    <property type="match status" value="1"/>
</dbReference>
<keyword evidence="7" id="KW-0067">ATP-binding</keyword>
<dbReference type="CDD" id="cd03233">
    <property type="entry name" value="ABCG_PDR_domain1"/>
    <property type="match status" value="1"/>
</dbReference>
<dbReference type="InterPro" id="IPR043926">
    <property type="entry name" value="ABCG_dom"/>
</dbReference>
<dbReference type="InterPro" id="IPR027417">
    <property type="entry name" value="P-loop_NTPase"/>
</dbReference>
<feature type="domain" description="ABC transporter" evidence="13">
    <location>
        <begin position="897"/>
        <end position="1139"/>
    </location>
</feature>
<evidence type="ECO:0000256" key="5">
    <source>
        <dbReference type="ARBA" id="ARBA00022737"/>
    </source>
</evidence>
<feature type="transmembrane region" description="Helical" evidence="12">
    <location>
        <begin position="1238"/>
        <end position="1255"/>
    </location>
</feature>
<dbReference type="Pfam" id="PF14510">
    <property type="entry name" value="ABC_trans_N"/>
    <property type="match status" value="1"/>
</dbReference>
<evidence type="ECO:0000256" key="12">
    <source>
        <dbReference type="SAM" id="Phobius"/>
    </source>
</evidence>
<comment type="subcellular location">
    <subcellularLocation>
        <location evidence="1">Membrane</location>
        <topology evidence="1">Multi-pass membrane protein</topology>
    </subcellularLocation>
</comment>
<feature type="transmembrane region" description="Helical" evidence="12">
    <location>
        <begin position="531"/>
        <end position="552"/>
    </location>
</feature>
<dbReference type="InterPro" id="IPR029481">
    <property type="entry name" value="ABC_trans_N"/>
</dbReference>
<evidence type="ECO:0000256" key="9">
    <source>
        <dbReference type="ARBA" id="ARBA00023136"/>
    </source>
</evidence>
<feature type="transmembrane region" description="Helical" evidence="12">
    <location>
        <begin position="1310"/>
        <end position="1334"/>
    </location>
</feature>
<keyword evidence="9 12" id="KW-0472">Membrane</keyword>
<dbReference type="SUPFAM" id="SSF52540">
    <property type="entry name" value="P-loop containing nucleoside triphosphate hydrolases"/>
    <property type="match status" value="2"/>
</dbReference>
<evidence type="ECO:0000256" key="1">
    <source>
        <dbReference type="ARBA" id="ARBA00004141"/>
    </source>
</evidence>
<dbReference type="GO" id="GO:0140359">
    <property type="term" value="F:ABC-type transporter activity"/>
    <property type="evidence" value="ECO:0007669"/>
    <property type="project" value="InterPro"/>
</dbReference>
<dbReference type="Pfam" id="PF19055">
    <property type="entry name" value="ABC2_membrane_7"/>
    <property type="match status" value="1"/>
</dbReference>
<dbReference type="STRING" id="52247.A0A4T0WUN8"/>
<feature type="transmembrane region" description="Helical" evidence="12">
    <location>
        <begin position="1499"/>
        <end position="1520"/>
    </location>
</feature>
<dbReference type="Proteomes" id="UP000307173">
    <property type="component" value="Unassembled WGS sequence"/>
</dbReference>
<organism evidence="14 15">
    <name type="scientific">Pichia inconspicua</name>
    <dbReference type="NCBI Taxonomy" id="52247"/>
    <lineage>
        <taxon>Eukaryota</taxon>
        <taxon>Fungi</taxon>
        <taxon>Dikarya</taxon>
        <taxon>Ascomycota</taxon>
        <taxon>Saccharomycotina</taxon>
        <taxon>Pichiomycetes</taxon>
        <taxon>Pichiales</taxon>
        <taxon>Pichiaceae</taxon>
        <taxon>Pichia</taxon>
    </lineage>
</organism>
<feature type="transmembrane region" description="Helical" evidence="12">
    <location>
        <begin position="673"/>
        <end position="692"/>
    </location>
</feature>
<dbReference type="GO" id="GO:0016887">
    <property type="term" value="F:ATP hydrolysis activity"/>
    <property type="evidence" value="ECO:0007669"/>
    <property type="project" value="InterPro"/>
</dbReference>
<dbReference type="GO" id="GO:1990961">
    <property type="term" value="P:xenobiotic detoxification by transmembrane export across the plasma membrane"/>
    <property type="evidence" value="ECO:0007669"/>
    <property type="project" value="UniProtKB-ARBA"/>
</dbReference>
<evidence type="ECO:0000256" key="4">
    <source>
        <dbReference type="ARBA" id="ARBA00022692"/>
    </source>
</evidence>
<dbReference type="PROSITE" id="PS50893">
    <property type="entry name" value="ABC_TRANSPORTER_2"/>
    <property type="match status" value="2"/>
</dbReference>
<feature type="transmembrane region" description="Helical" evidence="12">
    <location>
        <begin position="792"/>
        <end position="813"/>
    </location>
</feature>
<dbReference type="SMART" id="SM00382">
    <property type="entry name" value="AAA"/>
    <property type="match status" value="2"/>
</dbReference>
<feature type="transmembrane region" description="Helical" evidence="12">
    <location>
        <begin position="1346"/>
        <end position="1369"/>
    </location>
</feature>
<evidence type="ECO:0000256" key="6">
    <source>
        <dbReference type="ARBA" id="ARBA00022741"/>
    </source>
</evidence>
<evidence type="ECO:0000256" key="7">
    <source>
        <dbReference type="ARBA" id="ARBA00022840"/>
    </source>
</evidence>
<evidence type="ECO:0000313" key="15">
    <source>
        <dbReference type="Proteomes" id="UP000307173"/>
    </source>
</evidence>
<evidence type="ECO:0000313" key="14">
    <source>
        <dbReference type="EMBL" id="TID13152.1"/>
    </source>
</evidence>
<dbReference type="InterPro" id="IPR010929">
    <property type="entry name" value="PDR_CDR_ABC"/>
</dbReference>
<feature type="transmembrane region" description="Helical" evidence="12">
    <location>
        <begin position="646"/>
        <end position="667"/>
    </location>
</feature>
<dbReference type="PANTHER" id="PTHR19241">
    <property type="entry name" value="ATP-BINDING CASSETTE TRANSPORTER"/>
    <property type="match status" value="1"/>
</dbReference>
<feature type="transmembrane region" description="Helical" evidence="12">
    <location>
        <begin position="616"/>
        <end position="634"/>
    </location>
</feature>